<dbReference type="AlphaFoldDB" id="A0A1E5XTN5"/>
<sequence>MTSVGTATSTSSLTYAQIIANAQKAHQQALTNPPAASSSESGATNVTLSDAAKAALTTIKDFATVTTEARATLDKLLADAKLTTPLKDGKLALDLSKVDRRELYAMSTNSNQLFTADEQKAAAIELQNRFDQAMAGPTAVGRVTGSVKGLYVAALAYFDAMGPEEKASAAYVDQRAALEEMLKQIEAKPSTLPGAVPNDPINAYMERLAGGETGKPRDIKDVAGDARATLDAQYKTSGNGKPDYSDFDSRSLASVALNSNGKFSATEVRTASMEMRSRSGAALLQSLKSAGTGNPAGFAQNVISLYGAMSSEERAAAGWSENLYAAAVSNYQTASKLGSLLSQATGSSSFGGSDSGSMSLMDYL</sequence>
<keyword evidence="2" id="KW-1185">Reference proteome</keyword>
<gene>
    <name evidence="1" type="ORF">VW23_013730</name>
</gene>
<dbReference type="RefSeq" id="WP_069908857.1">
    <property type="nucleotide sequence ID" value="NZ_LAJE02000107.1"/>
</dbReference>
<dbReference type="OrthoDB" id="7180789at2"/>
<evidence type="ECO:0000313" key="2">
    <source>
        <dbReference type="Proteomes" id="UP000095463"/>
    </source>
</evidence>
<evidence type="ECO:0008006" key="3">
    <source>
        <dbReference type="Google" id="ProtNLM"/>
    </source>
</evidence>
<comment type="caution">
    <text evidence="1">The sequence shown here is derived from an EMBL/GenBank/DDBJ whole genome shotgun (WGS) entry which is preliminary data.</text>
</comment>
<protein>
    <recommendedName>
        <fullName evidence="3">DUF1217 domain-containing protein</fullName>
    </recommendedName>
</protein>
<evidence type="ECO:0000313" key="1">
    <source>
        <dbReference type="EMBL" id="OEO31958.1"/>
    </source>
</evidence>
<name>A0A1E5XTN5_9HYPH</name>
<reference evidence="1 2" key="1">
    <citation type="journal article" date="2015" name="Genome Announc.">
        <title>Genome Assemblies of Three Soil-Associated Devosia species: D. insulae, D. limi, and D. soli.</title>
        <authorList>
            <person name="Hassan Y.I."/>
            <person name="Lepp D."/>
            <person name="Zhou T."/>
        </authorList>
    </citation>
    <scope>NUCLEOTIDE SEQUENCE [LARGE SCALE GENOMIC DNA]</scope>
    <source>
        <strain evidence="1 2">DS-56</strain>
    </source>
</reference>
<dbReference type="EMBL" id="LAJE02000107">
    <property type="protein sequence ID" value="OEO31958.1"/>
    <property type="molecule type" value="Genomic_DNA"/>
</dbReference>
<organism evidence="1 2">
    <name type="scientific">Devosia insulae DS-56</name>
    <dbReference type="NCBI Taxonomy" id="1116389"/>
    <lineage>
        <taxon>Bacteria</taxon>
        <taxon>Pseudomonadati</taxon>
        <taxon>Pseudomonadota</taxon>
        <taxon>Alphaproteobacteria</taxon>
        <taxon>Hyphomicrobiales</taxon>
        <taxon>Devosiaceae</taxon>
        <taxon>Devosia</taxon>
    </lineage>
</organism>
<accession>A0A1E5XTN5</accession>
<proteinExistence type="predicted"/>
<dbReference type="Proteomes" id="UP000095463">
    <property type="component" value="Unassembled WGS sequence"/>
</dbReference>